<accession>A0AA37M527</accession>
<name>A0AA37M527_9HYPH</name>
<evidence type="ECO:0000313" key="3">
    <source>
        <dbReference type="Proteomes" id="UP001055286"/>
    </source>
</evidence>
<reference evidence="2" key="1">
    <citation type="journal article" date="2016" name="Front. Microbiol.">
        <title>Genome Sequence of the Piezophilic, Mesophilic Sulfate-Reducing Bacterium Desulfovibrio indicus J2T.</title>
        <authorList>
            <person name="Cao J."/>
            <person name="Maignien L."/>
            <person name="Shao Z."/>
            <person name="Alain K."/>
            <person name="Jebbar M."/>
        </authorList>
    </citation>
    <scope>NUCLEOTIDE SEQUENCE</scope>
    <source>
        <strain evidence="2">JCM 32048</strain>
    </source>
</reference>
<comment type="caution">
    <text evidence="2">The sequence shown here is derived from an EMBL/GenBank/DDBJ whole genome shotgun (WGS) entry which is preliminary data.</text>
</comment>
<reference evidence="2" key="2">
    <citation type="submission" date="2021-08" db="EMBL/GenBank/DDBJ databases">
        <authorList>
            <person name="Tani A."/>
            <person name="Ola A."/>
            <person name="Ogura Y."/>
            <person name="Katsura K."/>
            <person name="Hayashi T."/>
        </authorList>
    </citation>
    <scope>NUCLEOTIDE SEQUENCE</scope>
    <source>
        <strain evidence="2">JCM 32048</strain>
    </source>
</reference>
<dbReference type="RefSeq" id="WP_238190848.1">
    <property type="nucleotide sequence ID" value="NZ_BPQJ01000009.1"/>
</dbReference>
<evidence type="ECO:0000313" key="2">
    <source>
        <dbReference type="EMBL" id="GJD62156.1"/>
    </source>
</evidence>
<organism evidence="2 3">
    <name type="scientific">Methylobacterium frigidaeris</name>
    <dbReference type="NCBI Taxonomy" id="2038277"/>
    <lineage>
        <taxon>Bacteria</taxon>
        <taxon>Pseudomonadati</taxon>
        <taxon>Pseudomonadota</taxon>
        <taxon>Alphaproteobacteria</taxon>
        <taxon>Hyphomicrobiales</taxon>
        <taxon>Methylobacteriaceae</taxon>
        <taxon>Methylobacterium</taxon>
    </lineage>
</organism>
<dbReference type="AlphaFoldDB" id="A0AA37M527"/>
<feature type="region of interest" description="Disordered" evidence="1">
    <location>
        <begin position="47"/>
        <end position="67"/>
    </location>
</feature>
<dbReference type="Proteomes" id="UP001055286">
    <property type="component" value="Unassembled WGS sequence"/>
</dbReference>
<proteinExistence type="predicted"/>
<dbReference type="EMBL" id="BPQJ01000009">
    <property type="protein sequence ID" value="GJD62156.1"/>
    <property type="molecule type" value="Genomic_DNA"/>
</dbReference>
<sequence>MRADPPASTEAAWRLFSLRLVVAAALLLAGYLALALAVDPYDTGRPRLLDRDGVRPQGPRTAAASRGRDPAFAAAIIGNSHIQLVAPARLRDATGLPFVQLSVPGTGPGEQLLVAGYFLRHHPQARALVIGADAFWCTGDPALPPLRPFPTWLLAEDWADYLRGLLRITVVGEVVNRIGWAMRAAPRRAAPDGYWDYEPDYLRLGDPDMPERVASRARQAPADPDPGEGGPDFPAAARLRALAERLTPGTALVLVFPPVFAATQPRPGTPRAAAAGACRAALAAAVAPRGRVVDWSGDRPELHDSTLFFDGSHYRQPLARRLEADIVAALRDGGTAGGDAPRP</sequence>
<evidence type="ECO:0000256" key="1">
    <source>
        <dbReference type="SAM" id="MobiDB-lite"/>
    </source>
</evidence>
<feature type="region of interest" description="Disordered" evidence="1">
    <location>
        <begin position="212"/>
        <end position="232"/>
    </location>
</feature>
<protein>
    <submittedName>
        <fullName evidence="2">Uncharacterized protein</fullName>
    </submittedName>
</protein>
<keyword evidence="3" id="KW-1185">Reference proteome</keyword>
<gene>
    <name evidence="2" type="ORF">MPEAHAMD_2307</name>
</gene>